<keyword evidence="2" id="KW-1185">Reference proteome</keyword>
<dbReference type="HOGENOM" id="CLU_3310179_0_0_11"/>
<organism evidence="1 2">
    <name type="scientific">Candidatus Protofrankia datiscae</name>
    <dbReference type="NCBI Taxonomy" id="2716812"/>
    <lineage>
        <taxon>Bacteria</taxon>
        <taxon>Bacillati</taxon>
        <taxon>Actinomycetota</taxon>
        <taxon>Actinomycetes</taxon>
        <taxon>Frankiales</taxon>
        <taxon>Frankiaceae</taxon>
        <taxon>Protofrankia</taxon>
    </lineage>
</organism>
<reference evidence="1 2" key="1">
    <citation type="submission" date="2011-05" db="EMBL/GenBank/DDBJ databases">
        <title>Complete sequence of chromosome of Frankia symbiont of Datisca glomerata.</title>
        <authorList>
            <consortium name="US DOE Joint Genome Institute"/>
            <person name="Lucas S."/>
            <person name="Han J."/>
            <person name="Lapidus A."/>
            <person name="Cheng J.-F."/>
            <person name="Goodwin L."/>
            <person name="Pitluck S."/>
            <person name="Peters L."/>
            <person name="Mikhailova N."/>
            <person name="Chertkov O."/>
            <person name="Teshima H."/>
            <person name="Han C."/>
            <person name="Tapia R."/>
            <person name="Land M."/>
            <person name="Hauser L."/>
            <person name="Kyrpides N."/>
            <person name="Ivanova N."/>
            <person name="Pagani I."/>
            <person name="Berry A."/>
            <person name="Pawlowski K."/>
            <person name="Persson T."/>
            <person name="Vanden Heuvel B."/>
            <person name="Benson D."/>
            <person name="Woyke T."/>
        </authorList>
    </citation>
    <scope>NUCLEOTIDE SEQUENCE [LARGE SCALE GENOMIC DNA]</scope>
    <source>
        <strain evidence="2">4085684</strain>
    </source>
</reference>
<evidence type="ECO:0000313" key="2">
    <source>
        <dbReference type="Proteomes" id="UP000001549"/>
    </source>
</evidence>
<dbReference type="AlphaFoldDB" id="F8B081"/>
<name>F8B081_9ACTN</name>
<gene>
    <name evidence="1" type="ordered locus">FsymDg_1215</name>
</gene>
<proteinExistence type="predicted"/>
<sequence length="39" mass="4240">MPDAELAEIIDGLHVIAANIGDVERSALERVGLREHCEP</sequence>
<dbReference type="EMBL" id="CP002801">
    <property type="protein sequence ID" value="AEH08705.1"/>
    <property type="molecule type" value="Genomic_DNA"/>
</dbReference>
<evidence type="ECO:0000313" key="1">
    <source>
        <dbReference type="EMBL" id="AEH08705.1"/>
    </source>
</evidence>
<accession>F8B081</accession>
<protein>
    <submittedName>
        <fullName evidence="1">Uncharacterized protein</fullName>
    </submittedName>
</protein>
<dbReference type="KEGG" id="fsy:FsymDg_1215"/>
<dbReference type="Proteomes" id="UP000001549">
    <property type="component" value="Chromosome"/>
</dbReference>